<keyword evidence="3" id="KW-1185">Reference proteome</keyword>
<feature type="region of interest" description="Disordered" evidence="1">
    <location>
        <begin position="63"/>
        <end position="91"/>
    </location>
</feature>
<dbReference type="AlphaFoldDB" id="A0A5E4PE90"/>
<dbReference type="KEGG" id="asip:AQUSIP_04260"/>
<proteinExistence type="predicted"/>
<evidence type="ECO:0000313" key="3">
    <source>
        <dbReference type="Proteomes" id="UP000324194"/>
    </source>
</evidence>
<gene>
    <name evidence="2" type="ORF">AQUSIP_04260</name>
</gene>
<evidence type="ECO:0000256" key="1">
    <source>
        <dbReference type="SAM" id="MobiDB-lite"/>
    </source>
</evidence>
<accession>A0A5E4PE90</accession>
<sequence length="91" mass="10157">MSSSRNNNSNQDSTAVICELLGICCGTLAAIQEEREAERQHILGNHGEAERHLHQAAARYHAMGAHEAERDLESQAEAEHNEHRNDTCCFM</sequence>
<dbReference type="Proteomes" id="UP000324194">
    <property type="component" value="Chromosome 1"/>
</dbReference>
<evidence type="ECO:0000313" key="2">
    <source>
        <dbReference type="EMBL" id="VVC75144.1"/>
    </source>
</evidence>
<dbReference type="RefSeq" id="WP_148338178.1">
    <property type="nucleotide sequence ID" value="NZ_LR699119.1"/>
</dbReference>
<dbReference type="EMBL" id="LR699119">
    <property type="protein sequence ID" value="VVC75144.1"/>
    <property type="molecule type" value="Genomic_DNA"/>
</dbReference>
<organism evidence="2 3">
    <name type="scientific">Aquicella siphonis</name>
    <dbReference type="NCBI Taxonomy" id="254247"/>
    <lineage>
        <taxon>Bacteria</taxon>
        <taxon>Pseudomonadati</taxon>
        <taxon>Pseudomonadota</taxon>
        <taxon>Gammaproteobacteria</taxon>
        <taxon>Legionellales</taxon>
        <taxon>Coxiellaceae</taxon>
        <taxon>Aquicella</taxon>
    </lineage>
</organism>
<feature type="compositionally biased region" description="Basic and acidic residues" evidence="1">
    <location>
        <begin position="64"/>
        <end position="91"/>
    </location>
</feature>
<name>A0A5E4PE90_9COXI</name>
<reference evidence="2 3" key="1">
    <citation type="submission" date="2019-08" db="EMBL/GenBank/DDBJ databases">
        <authorList>
            <person name="Guy L."/>
        </authorList>
    </citation>
    <scope>NUCLEOTIDE SEQUENCE [LARGE SCALE GENOMIC DNA]</scope>
    <source>
        <strain evidence="2 3">SGT-108</strain>
    </source>
</reference>
<protein>
    <submittedName>
        <fullName evidence="2">Uncharacterized protein</fullName>
    </submittedName>
</protein>